<keyword evidence="4" id="KW-0808">Transferase</keyword>
<dbReference type="STRING" id="112090.W4G1V9"/>
<dbReference type="InterPro" id="IPR045270">
    <property type="entry name" value="STKc_AGC"/>
</dbReference>
<dbReference type="InterPro" id="IPR011009">
    <property type="entry name" value="Kinase-like_dom_sf"/>
</dbReference>
<dbReference type="GeneID" id="20813798"/>
<evidence type="ECO:0000259" key="10">
    <source>
        <dbReference type="PROSITE" id="PS50003"/>
    </source>
</evidence>
<evidence type="ECO:0000256" key="5">
    <source>
        <dbReference type="ARBA" id="ARBA00022741"/>
    </source>
</evidence>
<dbReference type="EMBL" id="KI913149">
    <property type="protein sequence ID" value="ETV73261.1"/>
    <property type="molecule type" value="Genomic_DNA"/>
</dbReference>
<evidence type="ECO:0000256" key="1">
    <source>
        <dbReference type="ARBA" id="ARBA00006935"/>
    </source>
</evidence>
<keyword evidence="7 8" id="KW-0067">ATP-binding</keyword>
<dbReference type="OrthoDB" id="64015at2759"/>
<keyword evidence="3" id="KW-0597">Phosphoprotein</keyword>
<evidence type="ECO:0000256" key="8">
    <source>
        <dbReference type="PROSITE-ProRule" id="PRU10141"/>
    </source>
</evidence>
<keyword evidence="6 13" id="KW-0418">Kinase</keyword>
<dbReference type="CDD" id="cd05123">
    <property type="entry name" value="STKc_AGC"/>
    <property type="match status" value="1"/>
</dbReference>
<dbReference type="InterPro" id="IPR011993">
    <property type="entry name" value="PH-like_dom_sf"/>
</dbReference>
<dbReference type="PROSITE" id="PS51285">
    <property type="entry name" value="AGC_KINASE_CTER"/>
    <property type="match status" value="1"/>
</dbReference>
<dbReference type="VEuPathDB" id="FungiDB:H257_11802"/>
<dbReference type="SUPFAM" id="SSF56112">
    <property type="entry name" value="Protein kinase-like (PK-like)"/>
    <property type="match status" value="1"/>
</dbReference>
<dbReference type="PROSITE" id="PS00107">
    <property type="entry name" value="PROTEIN_KINASE_ATP"/>
    <property type="match status" value="1"/>
</dbReference>
<dbReference type="InterPro" id="IPR008271">
    <property type="entry name" value="Ser/Thr_kinase_AS"/>
</dbReference>
<dbReference type="Gene3D" id="1.10.510.10">
    <property type="entry name" value="Transferase(Phosphotransferase) domain 1"/>
    <property type="match status" value="1"/>
</dbReference>
<sequence>MSFAHRLNTFKTLGTRDSSASTSSSSVVQTRPGGPGRRVASVLDKSKPSVIDVTCPTTEVEWEGYLYKQSKIVKTWTPRYVTLKDGLISYYKSKKHAVERTQNRGSWSVSAVQKTIPSTGFGGSKLHASTLGFSIVTTNQLLVHFVAISPAEREMWLHMLEKCCAAAKVQTNVAEGLDEASRPSESYFHLDPSEASVMLYSKFIRVLSDVGVPDLMTALPVFVQHLSQDVELKFNFDPFDAAKYAFCHGVYYAREGFVHFVSLFRQCFALVEASTLPTLTAKDPEIIELVAPQQLTRLSSKEAAMPGRLHVRFNFSPSGRISRLSVYFKQDKSLAPVPTACVRSRTLYTLASHPQNFHLCYKTKRSLLLSFRDLNILGVLGQGGFGTVVLVQRKSLHDELFAIKVVEKSQGSASALKERRILSTLRHPFLARLRFAFQTKSKLFLGLDFYTGGNLYYHMHAATMADGTHVETSGGKRLAVERARFYAAELALAFAYLHTHGIIYRDLKPDNIMLDQEGHIRLVDFGISKQLFQEESTGTLAGSPAYIAPEQLNVQNPLYGYAADWWSWGVMLYEMLYGSTPFHDNNVSVMYRNITDADIKYDNHFDLDEEAVDLLQHVLVRDPATRLTFAQIQAHPFFASVDWVLLLQKQVPPPYVPMTRDVFDHVAQHFRKMNVNSLDDTPTIGVMSSTSTKESDQQHFDEFSFCYERPDVRDEAYDLMIQVKETFANDARPAISTVLEHQTSEEILDDDNDMDPEVDLVISELSDIPTSEQDEASGDHDDE</sequence>
<feature type="region of interest" description="Disordered" evidence="9">
    <location>
        <begin position="14"/>
        <end position="40"/>
    </location>
</feature>
<reference evidence="13" key="1">
    <citation type="submission" date="2013-12" db="EMBL/GenBank/DDBJ databases">
        <title>The Genome Sequence of Aphanomyces astaci APO3.</title>
        <authorList>
            <consortium name="The Broad Institute Genomics Platform"/>
            <person name="Russ C."/>
            <person name="Tyler B."/>
            <person name="van West P."/>
            <person name="Dieguez-Uribeondo J."/>
            <person name="Young S.K."/>
            <person name="Zeng Q."/>
            <person name="Gargeya S."/>
            <person name="Fitzgerald M."/>
            <person name="Abouelleil A."/>
            <person name="Alvarado L."/>
            <person name="Chapman S.B."/>
            <person name="Gainer-Dewar J."/>
            <person name="Goldberg J."/>
            <person name="Griggs A."/>
            <person name="Gujja S."/>
            <person name="Hansen M."/>
            <person name="Howarth C."/>
            <person name="Imamovic A."/>
            <person name="Ireland A."/>
            <person name="Larimer J."/>
            <person name="McCowan C."/>
            <person name="Murphy C."/>
            <person name="Pearson M."/>
            <person name="Poon T.W."/>
            <person name="Priest M."/>
            <person name="Roberts A."/>
            <person name="Saif S."/>
            <person name="Shea T."/>
            <person name="Sykes S."/>
            <person name="Wortman J."/>
            <person name="Nusbaum C."/>
            <person name="Birren B."/>
        </authorList>
    </citation>
    <scope>NUCLEOTIDE SEQUENCE [LARGE SCALE GENOMIC DNA]</scope>
    <source>
        <strain evidence="13">APO3</strain>
    </source>
</reference>
<dbReference type="Pfam" id="PF00169">
    <property type="entry name" value="PH"/>
    <property type="match status" value="1"/>
</dbReference>
<dbReference type="Gene3D" id="2.30.29.30">
    <property type="entry name" value="Pleckstrin-homology domain (PH domain)/Phosphotyrosine-binding domain (PTB)"/>
    <property type="match status" value="1"/>
</dbReference>
<dbReference type="PROSITE" id="PS50003">
    <property type="entry name" value="PH_DOMAIN"/>
    <property type="match status" value="1"/>
</dbReference>
<evidence type="ECO:0000256" key="6">
    <source>
        <dbReference type="ARBA" id="ARBA00022777"/>
    </source>
</evidence>
<evidence type="ECO:0000259" key="12">
    <source>
        <dbReference type="PROSITE" id="PS51285"/>
    </source>
</evidence>
<dbReference type="Pfam" id="PF00069">
    <property type="entry name" value="Pkinase"/>
    <property type="match status" value="1"/>
</dbReference>
<keyword evidence="2" id="KW-0723">Serine/threonine-protein kinase</keyword>
<dbReference type="FunFam" id="1.10.510.10:FF:000048">
    <property type="entry name" value="Protein kinase C"/>
    <property type="match status" value="1"/>
</dbReference>
<evidence type="ECO:0000259" key="11">
    <source>
        <dbReference type="PROSITE" id="PS50011"/>
    </source>
</evidence>
<evidence type="ECO:0000256" key="9">
    <source>
        <dbReference type="SAM" id="MobiDB-lite"/>
    </source>
</evidence>
<dbReference type="PROSITE" id="PS50011">
    <property type="entry name" value="PROTEIN_KINASE_DOM"/>
    <property type="match status" value="1"/>
</dbReference>
<dbReference type="GO" id="GO:0004674">
    <property type="term" value="F:protein serine/threonine kinase activity"/>
    <property type="evidence" value="ECO:0007669"/>
    <property type="project" value="UniProtKB-KW"/>
</dbReference>
<dbReference type="Gene3D" id="3.30.200.20">
    <property type="entry name" value="Phosphorylase Kinase, domain 1"/>
    <property type="match status" value="1"/>
</dbReference>
<feature type="region of interest" description="Disordered" evidence="9">
    <location>
        <begin position="764"/>
        <end position="783"/>
    </location>
</feature>
<dbReference type="RefSeq" id="XP_009837137.1">
    <property type="nucleotide sequence ID" value="XM_009838835.1"/>
</dbReference>
<dbReference type="CDD" id="cd00821">
    <property type="entry name" value="PH"/>
    <property type="match status" value="1"/>
</dbReference>
<dbReference type="PROSITE" id="PS00108">
    <property type="entry name" value="PROTEIN_KINASE_ST"/>
    <property type="match status" value="1"/>
</dbReference>
<feature type="domain" description="Protein kinase" evidence="11">
    <location>
        <begin position="374"/>
        <end position="638"/>
    </location>
</feature>
<dbReference type="InterPro" id="IPR000961">
    <property type="entry name" value="AGC-kinase_C"/>
</dbReference>
<protein>
    <submittedName>
        <fullName evidence="13">AGC protein kinase</fullName>
    </submittedName>
</protein>
<dbReference type="InterPro" id="IPR017441">
    <property type="entry name" value="Protein_kinase_ATP_BS"/>
</dbReference>
<keyword evidence="5 8" id="KW-0547">Nucleotide-binding</keyword>
<dbReference type="GO" id="GO:0005524">
    <property type="term" value="F:ATP binding"/>
    <property type="evidence" value="ECO:0007669"/>
    <property type="project" value="UniProtKB-UniRule"/>
</dbReference>
<dbReference type="InterPro" id="IPR000719">
    <property type="entry name" value="Prot_kinase_dom"/>
</dbReference>
<comment type="similarity">
    <text evidence="1">Belongs to the protein kinase superfamily. AGC Ser/Thr protein kinase family. RAC subfamily.</text>
</comment>
<dbReference type="AlphaFoldDB" id="W4G1V9"/>
<evidence type="ECO:0000256" key="4">
    <source>
        <dbReference type="ARBA" id="ARBA00022679"/>
    </source>
</evidence>
<evidence type="ECO:0000256" key="2">
    <source>
        <dbReference type="ARBA" id="ARBA00022527"/>
    </source>
</evidence>
<evidence type="ECO:0000313" key="13">
    <source>
        <dbReference type="EMBL" id="ETV73261.1"/>
    </source>
</evidence>
<feature type="binding site" evidence="8">
    <location>
        <position position="404"/>
    </location>
    <ligand>
        <name>ATP</name>
        <dbReference type="ChEBI" id="CHEBI:30616"/>
    </ligand>
</feature>
<feature type="domain" description="PH" evidence="10">
    <location>
        <begin position="59"/>
        <end position="165"/>
    </location>
</feature>
<dbReference type="SMART" id="SM00233">
    <property type="entry name" value="PH"/>
    <property type="match status" value="1"/>
</dbReference>
<dbReference type="SMART" id="SM00220">
    <property type="entry name" value="S_TKc"/>
    <property type="match status" value="1"/>
</dbReference>
<feature type="compositionally biased region" description="Acidic residues" evidence="9">
    <location>
        <begin position="772"/>
        <end position="783"/>
    </location>
</feature>
<accession>W4G1V9</accession>
<dbReference type="PANTHER" id="PTHR24351">
    <property type="entry name" value="RIBOSOMAL PROTEIN S6 KINASE"/>
    <property type="match status" value="1"/>
</dbReference>
<dbReference type="InterPro" id="IPR001849">
    <property type="entry name" value="PH_domain"/>
</dbReference>
<feature type="domain" description="AGC-kinase C-terminal" evidence="12">
    <location>
        <begin position="639"/>
        <end position="715"/>
    </location>
</feature>
<organism evidence="13">
    <name type="scientific">Aphanomyces astaci</name>
    <name type="common">Crayfish plague agent</name>
    <dbReference type="NCBI Taxonomy" id="112090"/>
    <lineage>
        <taxon>Eukaryota</taxon>
        <taxon>Sar</taxon>
        <taxon>Stramenopiles</taxon>
        <taxon>Oomycota</taxon>
        <taxon>Saprolegniomycetes</taxon>
        <taxon>Saprolegniales</taxon>
        <taxon>Verrucalvaceae</taxon>
        <taxon>Aphanomyces</taxon>
    </lineage>
</organism>
<gene>
    <name evidence="13" type="ORF">H257_11802</name>
</gene>
<proteinExistence type="inferred from homology"/>
<evidence type="ECO:0000256" key="3">
    <source>
        <dbReference type="ARBA" id="ARBA00022553"/>
    </source>
</evidence>
<name>W4G1V9_APHAT</name>
<dbReference type="SUPFAM" id="SSF50729">
    <property type="entry name" value="PH domain-like"/>
    <property type="match status" value="1"/>
</dbReference>
<evidence type="ECO:0000256" key="7">
    <source>
        <dbReference type="ARBA" id="ARBA00022840"/>
    </source>
</evidence>